<evidence type="ECO:0000256" key="1">
    <source>
        <dbReference type="SAM" id="MobiDB-lite"/>
    </source>
</evidence>
<dbReference type="OrthoDB" id="7202530at2"/>
<keyword evidence="3" id="KW-1185">Reference proteome</keyword>
<proteinExistence type="predicted"/>
<sequence>MEPIFLQKKKFSHPQQAGPVRHTLSEVFPETATDAAALAYVLSCLPRTHAPILWVQDHLSARETGRPYLAGIGAGRAIITINLSRPVDVLWTLENSLRCHTLAAVIGELWGDPNAVDFTATKRLALRSEASNVPCWLIRHAATPNLSAARARWRIGSAPSALHPHDQQAPGMPRWSLDLFRAHHARPAKWTVTYDRTTDCVDPLPLPRNREVGARDGTARQLTG</sequence>
<organism evidence="2 3">
    <name type="scientific">Nereida ignava</name>
    <dbReference type="NCBI Taxonomy" id="282199"/>
    <lineage>
        <taxon>Bacteria</taxon>
        <taxon>Pseudomonadati</taxon>
        <taxon>Pseudomonadota</taxon>
        <taxon>Alphaproteobacteria</taxon>
        <taxon>Rhodobacterales</taxon>
        <taxon>Roseobacteraceae</taxon>
        <taxon>Nereida</taxon>
    </lineage>
</organism>
<feature type="compositionally biased region" description="Basic and acidic residues" evidence="1">
    <location>
        <begin position="208"/>
        <end position="218"/>
    </location>
</feature>
<name>A0A0U1NM95_9RHOB</name>
<evidence type="ECO:0000313" key="2">
    <source>
        <dbReference type="EMBL" id="CRK75623.1"/>
    </source>
</evidence>
<evidence type="ECO:0000313" key="3">
    <source>
        <dbReference type="Proteomes" id="UP000048949"/>
    </source>
</evidence>
<dbReference type="AlphaFoldDB" id="A0A0U1NM95"/>
<dbReference type="EMBL" id="CVQV01000007">
    <property type="protein sequence ID" value="CRK75623.1"/>
    <property type="molecule type" value="Genomic_DNA"/>
</dbReference>
<dbReference type="Proteomes" id="UP000048949">
    <property type="component" value="Unassembled WGS sequence"/>
</dbReference>
<gene>
    <name evidence="2" type="ORF">NIG5292_01674</name>
</gene>
<dbReference type="STRING" id="282199.GCA_001049735_01673"/>
<accession>A0A0U1NM95</accession>
<evidence type="ECO:0008006" key="4">
    <source>
        <dbReference type="Google" id="ProtNLM"/>
    </source>
</evidence>
<feature type="region of interest" description="Disordered" evidence="1">
    <location>
        <begin position="204"/>
        <end position="224"/>
    </location>
</feature>
<dbReference type="Gene3D" id="3.40.50.300">
    <property type="entry name" value="P-loop containing nucleotide triphosphate hydrolases"/>
    <property type="match status" value="1"/>
</dbReference>
<dbReference type="SUPFAM" id="SSF52540">
    <property type="entry name" value="P-loop containing nucleoside triphosphate hydrolases"/>
    <property type="match status" value="1"/>
</dbReference>
<dbReference type="InterPro" id="IPR027417">
    <property type="entry name" value="P-loop_NTPase"/>
</dbReference>
<dbReference type="RefSeq" id="WP_048599049.1">
    <property type="nucleotide sequence ID" value="NZ_CAXIAP010000020.1"/>
</dbReference>
<reference evidence="2 3" key="1">
    <citation type="submission" date="2015-04" db="EMBL/GenBank/DDBJ databases">
        <authorList>
            <person name="Syromyatnikov M.Y."/>
            <person name="Popov V.N."/>
        </authorList>
    </citation>
    <scope>NUCLEOTIDE SEQUENCE [LARGE SCALE GENOMIC DNA]</scope>
    <source>
        <strain evidence="2 3">CECT 5292</strain>
    </source>
</reference>
<protein>
    <recommendedName>
        <fullName evidence="4">SOS cell division inhibitor</fullName>
    </recommendedName>
</protein>